<proteinExistence type="predicted"/>
<name>A0A7D5KCY6_9EURY</name>
<keyword evidence="2" id="KW-1185">Reference proteome</keyword>
<evidence type="ECO:0008006" key="3">
    <source>
        <dbReference type="Google" id="ProtNLM"/>
    </source>
</evidence>
<gene>
    <name evidence="1" type="ORF">HUG10_05435</name>
</gene>
<dbReference type="AlphaFoldDB" id="A0A7D5KCY6"/>
<dbReference type="Proteomes" id="UP000509750">
    <property type="component" value="Chromosome"/>
</dbReference>
<organism evidence="1 2">
    <name type="scientific">Halorarum halophilum</name>
    <dbReference type="NCBI Taxonomy" id="2743090"/>
    <lineage>
        <taxon>Archaea</taxon>
        <taxon>Methanobacteriati</taxon>
        <taxon>Methanobacteriota</taxon>
        <taxon>Stenosarchaea group</taxon>
        <taxon>Halobacteria</taxon>
        <taxon>Halobacteriales</taxon>
        <taxon>Haloferacaceae</taxon>
        <taxon>Halorarum</taxon>
    </lineage>
</organism>
<dbReference type="KEGG" id="halg:HUG10_05435"/>
<dbReference type="EMBL" id="CP058529">
    <property type="protein sequence ID" value="QLG27017.1"/>
    <property type="molecule type" value="Genomic_DNA"/>
</dbReference>
<dbReference type="OrthoDB" id="269729at2157"/>
<accession>A0A7D5KCY6</accession>
<evidence type="ECO:0000313" key="1">
    <source>
        <dbReference type="EMBL" id="QLG27017.1"/>
    </source>
</evidence>
<sequence length="694" mass="74402">MDPIIEGGDGGLEIRDPIERRRVVLETDRAVSPTEVDPSALRVPVGSAVRVAAREIVLPRFVDLFVRDASGDAIADANSLQYRALPAEEYVVEVNAPVKVYLTVDSALELVVGPGGIRLAFPESTPVTVGARSYHHRPSATITTTTDPADLRTAISSLSSALKTTGPERSYPTLRGHPPLVELGERLSVPDEIARPETGVRMAVPSTVEALFAAAPLAYYLGAELVAGEEPRLLTDAGLDYDLTSAGSLESTVRRVLERVFFLDCLLRTEGYAGVDLSERAAVADAVDLEFDRLYDEPLAEQLAAYLSVPYDEIAEQIPTWSLVACFSPDPEGIEALPFVVDELATVRVVEPDPIPPSDLRERMVADYLDAENGIHFTRGRGTENPPFESVVALPESNAVEQVWFGPGLPWNASKGVPDAYRNGLGREPNAGPIDITVVRNDSAMDEESTAAADAYRSGIDLPFDVHVETDLSTSELRRALAADADFLHYVGHIDPGGFRCRDGLLDAESLDAVGVDAFLLNGCRSYEQGVALVERGAIGGVVTLSEVINSGAVDVGRTIARLLNRGFPLRAALALARSGHALGGHYLVVGDGTIDVAQNSNGAPIACELERTTDGAIELIAHTFLPSEGGMGTVTYPFLPSNDRHHLAPGASGSFQLRETETRQFFDRFAPPAIVDGNLLFKNVVDQLNDQGP</sequence>
<dbReference type="RefSeq" id="WP_179168592.1">
    <property type="nucleotide sequence ID" value="NZ_CP058529.1"/>
</dbReference>
<evidence type="ECO:0000313" key="2">
    <source>
        <dbReference type="Proteomes" id="UP000509750"/>
    </source>
</evidence>
<reference evidence="1 2" key="1">
    <citation type="submission" date="2020-07" db="EMBL/GenBank/DDBJ databases">
        <title>Gai3-2, isolated from salt lake.</title>
        <authorList>
            <person name="Cui H."/>
            <person name="Shi X."/>
        </authorList>
    </citation>
    <scope>NUCLEOTIDE SEQUENCE [LARGE SCALE GENOMIC DNA]</scope>
    <source>
        <strain evidence="1 2">Gai3-2</strain>
    </source>
</reference>
<dbReference type="GeneID" id="56028254"/>
<protein>
    <recommendedName>
        <fullName evidence="3">CHAT domain-containing protein</fullName>
    </recommendedName>
</protein>